<sequence length="64" mass="7240">METKAGRKSRSLSAHSGDYMIAEVMIAVWPLPSAQIHVHRRTLRTSKTLTVRSMTLRRPTVCSM</sequence>
<keyword evidence="2" id="KW-1185">Reference proteome</keyword>
<proteinExistence type="predicted"/>
<organism evidence="1 2">
    <name type="scientific">Culter alburnus</name>
    <name type="common">Topmouth culter</name>
    <dbReference type="NCBI Taxonomy" id="194366"/>
    <lineage>
        <taxon>Eukaryota</taxon>
        <taxon>Metazoa</taxon>
        <taxon>Chordata</taxon>
        <taxon>Craniata</taxon>
        <taxon>Vertebrata</taxon>
        <taxon>Euteleostomi</taxon>
        <taxon>Actinopterygii</taxon>
        <taxon>Neopterygii</taxon>
        <taxon>Teleostei</taxon>
        <taxon>Ostariophysi</taxon>
        <taxon>Cypriniformes</taxon>
        <taxon>Xenocyprididae</taxon>
        <taxon>Xenocypridinae</taxon>
        <taxon>Culter</taxon>
    </lineage>
</organism>
<evidence type="ECO:0000313" key="2">
    <source>
        <dbReference type="Proteomes" id="UP001479290"/>
    </source>
</evidence>
<dbReference type="EMBL" id="JAWDJR010000011">
    <property type="protein sequence ID" value="KAK9966572.1"/>
    <property type="molecule type" value="Genomic_DNA"/>
</dbReference>
<reference evidence="1 2" key="1">
    <citation type="submission" date="2024-05" db="EMBL/GenBank/DDBJ databases">
        <title>A high-quality chromosomal-level genome assembly of Topmouth culter (Culter alburnus).</title>
        <authorList>
            <person name="Zhao H."/>
        </authorList>
    </citation>
    <scope>NUCLEOTIDE SEQUENCE [LARGE SCALE GENOMIC DNA]</scope>
    <source>
        <strain evidence="1">CATC2023</strain>
        <tissue evidence="1">Muscle</tissue>
    </source>
</reference>
<evidence type="ECO:0000313" key="1">
    <source>
        <dbReference type="EMBL" id="KAK9966572.1"/>
    </source>
</evidence>
<comment type="caution">
    <text evidence="1">The sequence shown here is derived from an EMBL/GenBank/DDBJ whole genome shotgun (WGS) entry which is preliminary data.</text>
</comment>
<dbReference type="AlphaFoldDB" id="A0AAW1ZZ37"/>
<name>A0AAW1ZZ37_CULAL</name>
<gene>
    <name evidence="1" type="ORF">ABG768_003676</name>
</gene>
<protein>
    <submittedName>
        <fullName evidence="1">Uncharacterized protein</fullName>
    </submittedName>
</protein>
<accession>A0AAW1ZZ37</accession>
<dbReference type="Proteomes" id="UP001479290">
    <property type="component" value="Unassembled WGS sequence"/>
</dbReference>